<reference evidence="8 9" key="1">
    <citation type="submission" date="2024-02" db="EMBL/GenBank/DDBJ databases">
        <title>Chromosome-scale genome assembly of the rough periwinkle Littorina saxatilis.</title>
        <authorList>
            <person name="De Jode A."/>
            <person name="Faria R."/>
            <person name="Formenti G."/>
            <person name="Sims Y."/>
            <person name="Smith T.P."/>
            <person name="Tracey A."/>
            <person name="Wood J.M.D."/>
            <person name="Zagrodzka Z.B."/>
            <person name="Johannesson K."/>
            <person name="Butlin R.K."/>
            <person name="Leder E.H."/>
        </authorList>
    </citation>
    <scope>NUCLEOTIDE SEQUENCE [LARGE SCALE GENOMIC DNA]</scope>
    <source>
        <strain evidence="8">Snail1</strain>
        <tissue evidence="8">Muscle</tissue>
    </source>
</reference>
<evidence type="ECO:0000313" key="9">
    <source>
        <dbReference type="Proteomes" id="UP001374579"/>
    </source>
</evidence>
<evidence type="ECO:0000256" key="7">
    <source>
        <dbReference type="ARBA" id="ARBA00023328"/>
    </source>
</evidence>
<dbReference type="GO" id="GO:0031511">
    <property type="term" value="C:Mis6-Sim4 complex"/>
    <property type="evidence" value="ECO:0007669"/>
    <property type="project" value="TreeGrafter"/>
</dbReference>
<evidence type="ECO:0000256" key="4">
    <source>
        <dbReference type="ARBA" id="ARBA00016395"/>
    </source>
</evidence>
<dbReference type="EMBL" id="JBAMIC010000022">
    <property type="protein sequence ID" value="KAK7092110.1"/>
    <property type="molecule type" value="Genomic_DNA"/>
</dbReference>
<protein>
    <recommendedName>
        <fullName evidence="4">Centromere protein O</fullName>
    </recommendedName>
</protein>
<comment type="subcellular location">
    <subcellularLocation>
        <location evidence="2">Chromosome</location>
        <location evidence="2">Centromere</location>
    </subcellularLocation>
    <subcellularLocation>
        <location evidence="1">Nucleus</location>
    </subcellularLocation>
</comment>
<evidence type="ECO:0000256" key="6">
    <source>
        <dbReference type="ARBA" id="ARBA00023242"/>
    </source>
</evidence>
<evidence type="ECO:0000256" key="2">
    <source>
        <dbReference type="ARBA" id="ARBA00004584"/>
    </source>
</evidence>
<dbReference type="GO" id="GO:0005634">
    <property type="term" value="C:nucleus"/>
    <property type="evidence" value="ECO:0007669"/>
    <property type="project" value="UniProtKB-SubCell"/>
</dbReference>
<dbReference type="InterPro" id="IPR018464">
    <property type="entry name" value="CENP-O"/>
</dbReference>
<keyword evidence="5" id="KW-0158">Chromosome</keyword>
<dbReference type="PANTHER" id="PTHR14582">
    <property type="entry name" value="INNER KINETOCHORE SUBUNIT MAL2"/>
    <property type="match status" value="1"/>
</dbReference>
<dbReference type="CDD" id="cd23835">
    <property type="entry name" value="DRWD-N_CENP-O"/>
    <property type="match status" value="1"/>
</dbReference>
<sequence length="293" mass="32497">MLGSLSALRALESAASTRHEEKVKFAAQSESLQSQKEKMGQLTMKRDKLMEQLHNATTGTDSGKEGESSVCGAETQDPELQSALAYLSELQEKLNVYKLAGVSVVKTNQDSKVLCFTTSHRGVYLEAYHLKLQRLTSGCFKVVQHDLPPFIVFSTLPADLEVKDMMSAVRPLQEALSMFVHRREELKTAQSLFPDTLHVVESSAAVDFVCCHLDISDDVQVEITLKYTDLNHYLPSSVSAVLPLKLGEGRPKQGFPEDIASKLQEIFFDTDSRLCEAFQTAAETLGDYFSPQL</sequence>
<name>A0AAN9ASS6_9CAEN</name>
<proteinExistence type="inferred from homology"/>
<organism evidence="8 9">
    <name type="scientific">Littorina saxatilis</name>
    <dbReference type="NCBI Taxonomy" id="31220"/>
    <lineage>
        <taxon>Eukaryota</taxon>
        <taxon>Metazoa</taxon>
        <taxon>Spiralia</taxon>
        <taxon>Lophotrochozoa</taxon>
        <taxon>Mollusca</taxon>
        <taxon>Gastropoda</taxon>
        <taxon>Caenogastropoda</taxon>
        <taxon>Littorinimorpha</taxon>
        <taxon>Littorinoidea</taxon>
        <taxon>Littorinidae</taxon>
        <taxon>Littorina</taxon>
    </lineage>
</organism>
<evidence type="ECO:0000256" key="5">
    <source>
        <dbReference type="ARBA" id="ARBA00022454"/>
    </source>
</evidence>
<keyword evidence="7" id="KW-0137">Centromere</keyword>
<keyword evidence="6" id="KW-0539">Nucleus</keyword>
<dbReference type="Proteomes" id="UP001374579">
    <property type="component" value="Unassembled WGS sequence"/>
</dbReference>
<keyword evidence="9" id="KW-1185">Reference proteome</keyword>
<evidence type="ECO:0000313" key="8">
    <source>
        <dbReference type="EMBL" id="KAK7092110.1"/>
    </source>
</evidence>
<comment type="caution">
    <text evidence="8">The sequence shown here is derived from an EMBL/GenBank/DDBJ whole genome shotgun (WGS) entry which is preliminary data.</text>
</comment>
<dbReference type="AlphaFoldDB" id="A0AAN9ASS6"/>
<evidence type="ECO:0000256" key="1">
    <source>
        <dbReference type="ARBA" id="ARBA00004123"/>
    </source>
</evidence>
<accession>A0AAN9ASS6</accession>
<comment type="similarity">
    <text evidence="3">Belongs to the CENP-O/MCM21 family.</text>
</comment>
<dbReference type="PANTHER" id="PTHR14582:SF1">
    <property type="entry name" value="CENTROMERE PROTEIN O"/>
    <property type="match status" value="1"/>
</dbReference>
<evidence type="ECO:0000256" key="3">
    <source>
        <dbReference type="ARBA" id="ARBA00007321"/>
    </source>
</evidence>
<gene>
    <name evidence="8" type="ORF">V1264_009711</name>
</gene>